<gene>
    <name evidence="1" type="ORF">LTS18_000190</name>
</gene>
<comment type="caution">
    <text evidence="1">The sequence shown here is derived from an EMBL/GenBank/DDBJ whole genome shotgun (WGS) entry which is preliminary data.</text>
</comment>
<proteinExistence type="predicted"/>
<reference evidence="1" key="1">
    <citation type="submission" date="2024-09" db="EMBL/GenBank/DDBJ databases">
        <title>Black Yeasts Isolated from many extreme environments.</title>
        <authorList>
            <person name="Coleine C."/>
            <person name="Stajich J.E."/>
            <person name="Selbmann L."/>
        </authorList>
    </citation>
    <scope>NUCLEOTIDE SEQUENCE</scope>
    <source>
        <strain evidence="1">CCFEE 5737</strain>
    </source>
</reference>
<sequence>MAAQAIERGSLQALFNPSGNPPQTLVVQCVQIKAMDSKGGDERYRVVFSDVNNFIQSMVATQSNHYVTEGKLKKGSIVRLTRFNPNVVKGKRILIVIEMDILSQYGECDKIGEPVALDPVGEEAPVNAQPAGISSNGFYGNRQEPQQHQQNQQQQRQTALPSRPNNPMGPQGNLYPIEALSPYAHKWTIRARVTNKSDIRTWHNKNGEGKLFSVNLLDESGEIKLTGFNNECDTWYNIFQEGSVYYISSPCRVQMAKK</sequence>
<dbReference type="EMBL" id="JAWDJW010011369">
    <property type="protein sequence ID" value="KAK3044849.1"/>
    <property type="molecule type" value="Genomic_DNA"/>
</dbReference>
<accession>A0ACC3CUP2</accession>
<evidence type="ECO:0000313" key="2">
    <source>
        <dbReference type="Proteomes" id="UP001186974"/>
    </source>
</evidence>
<dbReference type="Proteomes" id="UP001186974">
    <property type="component" value="Unassembled WGS sequence"/>
</dbReference>
<protein>
    <submittedName>
        <fullName evidence="1">Uncharacterized protein</fullName>
    </submittedName>
</protein>
<name>A0ACC3CUP2_9PEZI</name>
<organism evidence="1 2">
    <name type="scientific">Coniosporium uncinatum</name>
    <dbReference type="NCBI Taxonomy" id="93489"/>
    <lineage>
        <taxon>Eukaryota</taxon>
        <taxon>Fungi</taxon>
        <taxon>Dikarya</taxon>
        <taxon>Ascomycota</taxon>
        <taxon>Pezizomycotina</taxon>
        <taxon>Dothideomycetes</taxon>
        <taxon>Dothideomycetes incertae sedis</taxon>
        <taxon>Coniosporium</taxon>
    </lineage>
</organism>
<keyword evidence="2" id="KW-1185">Reference proteome</keyword>
<feature type="non-terminal residue" evidence="1">
    <location>
        <position position="258"/>
    </location>
</feature>
<evidence type="ECO:0000313" key="1">
    <source>
        <dbReference type="EMBL" id="KAK3044849.1"/>
    </source>
</evidence>